<sequence length="454" mass="51652">MDKVKVIAVFDIGKTNKKILLFDQLFSIAYQFEEKFPTSTDEDGFECDDIALIQQWMDDTLKTIVEEGKYDIQGINFSTYGASLAFLDDKGEILTPIYNYLKEVDPEIQEGLFNNNGGVEEFCRKTASPSLGLLLNSGIQMLWLKKEKQEIFNQAKDIIHFPQYLSYVLTGKVTSEPTSIGCHTFMWDFDQMNYHSWIKDEGINLPEPVTNDTVFDADIAGQTIKTGVGIHDSSASLVPYLQKSKEEFILISTGTWCISMNPFNNEPLTSDQLKNDCLCFLTPQKRQVKSSRLFMGHFHEVWKDKLNDFFKVDPKYFRTIPYNAELVKKAKESYGSDMKFFPLGIEKFEEGVAQVDLSVFASFDEAYARMVIELTELCIKSLHLIIPQNDTSKTFYVTGGFARNQIFVTLLQEYFSDKNVVNSEIDNASALGAALVIAENLEGFDMDKIELQSK</sequence>
<keyword evidence="3 5" id="KW-0418">Kinase</keyword>
<name>A0AAE3M126_9BACT</name>
<evidence type="ECO:0000256" key="2">
    <source>
        <dbReference type="ARBA" id="ARBA00022679"/>
    </source>
</evidence>
<dbReference type="PANTHER" id="PTHR43095:SF2">
    <property type="entry name" value="GLUCONOKINASE"/>
    <property type="match status" value="1"/>
</dbReference>
<dbReference type="Proteomes" id="UP001209229">
    <property type="component" value="Unassembled WGS sequence"/>
</dbReference>
<accession>A0AAE3M126</accession>
<evidence type="ECO:0000256" key="1">
    <source>
        <dbReference type="ARBA" id="ARBA00009156"/>
    </source>
</evidence>
<organism evidence="5 6">
    <name type="scientific">Plebeiibacterium sediminum</name>
    <dbReference type="NCBI Taxonomy" id="2992112"/>
    <lineage>
        <taxon>Bacteria</taxon>
        <taxon>Pseudomonadati</taxon>
        <taxon>Bacteroidota</taxon>
        <taxon>Bacteroidia</taxon>
        <taxon>Marinilabiliales</taxon>
        <taxon>Marinilabiliaceae</taxon>
        <taxon>Plebeiibacterium</taxon>
    </lineage>
</organism>
<dbReference type="InterPro" id="IPR018484">
    <property type="entry name" value="FGGY_N"/>
</dbReference>
<reference evidence="5" key="1">
    <citation type="submission" date="2022-10" db="EMBL/GenBank/DDBJ databases">
        <authorList>
            <person name="Yu W.X."/>
        </authorList>
    </citation>
    <scope>NUCLEOTIDE SEQUENCE</scope>
    <source>
        <strain evidence="5">AAT</strain>
    </source>
</reference>
<dbReference type="SUPFAM" id="SSF53067">
    <property type="entry name" value="Actin-like ATPase domain"/>
    <property type="match status" value="2"/>
</dbReference>
<comment type="similarity">
    <text evidence="1">Belongs to the FGGY kinase family.</text>
</comment>
<protein>
    <submittedName>
        <fullName evidence="5">FGGY family carbohydrate kinase</fullName>
    </submittedName>
</protein>
<dbReference type="InterPro" id="IPR043129">
    <property type="entry name" value="ATPase_NBD"/>
</dbReference>
<dbReference type="RefSeq" id="WP_301188866.1">
    <property type="nucleotide sequence ID" value="NZ_JAPDPJ010000002.1"/>
</dbReference>
<evidence type="ECO:0000313" key="6">
    <source>
        <dbReference type="Proteomes" id="UP001209229"/>
    </source>
</evidence>
<evidence type="ECO:0000313" key="5">
    <source>
        <dbReference type="EMBL" id="MCW3785294.1"/>
    </source>
</evidence>
<dbReference type="PANTHER" id="PTHR43095">
    <property type="entry name" value="SUGAR KINASE"/>
    <property type="match status" value="1"/>
</dbReference>
<dbReference type="Pfam" id="PF00370">
    <property type="entry name" value="FGGY_N"/>
    <property type="match status" value="1"/>
</dbReference>
<proteinExistence type="inferred from homology"/>
<dbReference type="GO" id="GO:0005975">
    <property type="term" value="P:carbohydrate metabolic process"/>
    <property type="evidence" value="ECO:0007669"/>
    <property type="project" value="InterPro"/>
</dbReference>
<comment type="caution">
    <text evidence="5">The sequence shown here is derived from an EMBL/GenBank/DDBJ whole genome shotgun (WGS) entry which is preliminary data.</text>
</comment>
<keyword evidence="2" id="KW-0808">Transferase</keyword>
<dbReference type="AlphaFoldDB" id="A0AAE3M126"/>
<feature type="domain" description="Carbohydrate kinase FGGY N-terminal" evidence="4">
    <location>
        <begin position="7"/>
        <end position="195"/>
    </location>
</feature>
<dbReference type="Gene3D" id="3.30.420.40">
    <property type="match status" value="2"/>
</dbReference>
<evidence type="ECO:0000259" key="4">
    <source>
        <dbReference type="Pfam" id="PF00370"/>
    </source>
</evidence>
<evidence type="ECO:0000256" key="3">
    <source>
        <dbReference type="ARBA" id="ARBA00022777"/>
    </source>
</evidence>
<dbReference type="GO" id="GO:0016301">
    <property type="term" value="F:kinase activity"/>
    <property type="evidence" value="ECO:0007669"/>
    <property type="project" value="UniProtKB-KW"/>
</dbReference>
<dbReference type="EMBL" id="JAPDPJ010000002">
    <property type="protein sequence ID" value="MCW3785294.1"/>
    <property type="molecule type" value="Genomic_DNA"/>
</dbReference>
<dbReference type="InterPro" id="IPR050406">
    <property type="entry name" value="FGGY_Carb_Kinase"/>
</dbReference>
<gene>
    <name evidence="5" type="ORF">OM075_02390</name>
</gene>
<dbReference type="CDD" id="cd07772">
    <property type="entry name" value="ASKHA_NBD_FGGY_NaCK-like"/>
    <property type="match status" value="1"/>
</dbReference>
<keyword evidence="6" id="KW-1185">Reference proteome</keyword>